<sequence length="208" mass="22616">MRHKAIRILVLGNGAAGAEKQGLALAARLQRHLASVDAAVVYGGATTLLRIPMNTSSWLSRLPPALQLAAARMMGDPFAGYTVKRIIEERLASELEASHELFIWNGEGPNPYLAFLHHSSDIVATPDSVSMITEAILSGKRVHVIGAEHMKGKFGRFHTTIRDRGYVSRLQTAHESAPTIRASCGNGIEQELEDITSKLASQILERIS</sequence>
<dbReference type="EMBL" id="JAKCXM010000001">
    <property type="protein sequence ID" value="KAJ0410434.1"/>
    <property type="molecule type" value="Genomic_DNA"/>
</dbReference>
<dbReference type="AlphaFoldDB" id="A0AAD5LU31"/>
<reference evidence="1" key="1">
    <citation type="submission" date="2021-12" db="EMBL/GenBank/DDBJ databases">
        <title>Prjna785345.</title>
        <authorList>
            <person name="Rujirawat T."/>
            <person name="Krajaejun T."/>
        </authorList>
    </citation>
    <scope>NUCLEOTIDE SEQUENCE</scope>
    <source>
        <strain evidence="1">Pi057C3</strain>
    </source>
</reference>
<dbReference type="Pfam" id="PF06258">
    <property type="entry name" value="Mito_fiss_Elm1"/>
    <property type="match status" value="1"/>
</dbReference>
<evidence type="ECO:0000313" key="2">
    <source>
        <dbReference type="Proteomes" id="UP001209570"/>
    </source>
</evidence>
<protein>
    <submittedName>
        <fullName evidence="1">Uncharacterized protein</fullName>
    </submittedName>
</protein>
<keyword evidence="2" id="KW-1185">Reference proteome</keyword>
<gene>
    <name evidence="1" type="ORF">P43SY_002766</name>
</gene>
<dbReference type="Proteomes" id="UP001209570">
    <property type="component" value="Unassembled WGS sequence"/>
</dbReference>
<dbReference type="PANTHER" id="PTHR33986">
    <property type="entry name" value="OS02G0535700 PROTEIN"/>
    <property type="match status" value="1"/>
</dbReference>
<evidence type="ECO:0000313" key="1">
    <source>
        <dbReference type="EMBL" id="KAJ0410434.1"/>
    </source>
</evidence>
<dbReference type="InterPro" id="IPR009367">
    <property type="entry name" value="Elm1-like"/>
</dbReference>
<accession>A0AAD5LU31</accession>
<organism evidence="1 2">
    <name type="scientific">Pythium insidiosum</name>
    <name type="common">Pythiosis disease agent</name>
    <dbReference type="NCBI Taxonomy" id="114742"/>
    <lineage>
        <taxon>Eukaryota</taxon>
        <taxon>Sar</taxon>
        <taxon>Stramenopiles</taxon>
        <taxon>Oomycota</taxon>
        <taxon>Peronosporomycetes</taxon>
        <taxon>Pythiales</taxon>
        <taxon>Pythiaceae</taxon>
        <taxon>Pythium</taxon>
    </lineage>
</organism>
<dbReference type="PANTHER" id="PTHR33986:SF15">
    <property type="entry name" value="MITOCHONDRIAL FISSION PROTEIN ELM1"/>
    <property type="match status" value="1"/>
</dbReference>
<name>A0AAD5LU31_PYTIN</name>
<comment type="caution">
    <text evidence="1">The sequence shown here is derived from an EMBL/GenBank/DDBJ whole genome shotgun (WGS) entry which is preliminary data.</text>
</comment>
<proteinExistence type="predicted"/>